<name>A0A352IRT6_9GAMM</name>
<reference evidence="2 3" key="1">
    <citation type="journal article" date="2018" name="Nat. Biotechnol.">
        <title>A standardized bacterial taxonomy based on genome phylogeny substantially revises the tree of life.</title>
        <authorList>
            <person name="Parks D.H."/>
            <person name="Chuvochina M."/>
            <person name="Waite D.W."/>
            <person name="Rinke C."/>
            <person name="Skarshewski A."/>
            <person name="Chaumeil P.A."/>
            <person name="Hugenholtz P."/>
        </authorList>
    </citation>
    <scope>NUCLEOTIDE SEQUENCE [LARGE SCALE GENOMIC DNA]</scope>
    <source>
        <strain evidence="2">UBA9380</strain>
    </source>
</reference>
<comment type="similarity">
    <text evidence="1">Belongs to the ApbE family.</text>
</comment>
<organism evidence="2 3">
    <name type="scientific">Marinobacter adhaerens</name>
    <dbReference type="NCBI Taxonomy" id="1033846"/>
    <lineage>
        <taxon>Bacteria</taxon>
        <taxon>Pseudomonadati</taxon>
        <taxon>Pseudomonadota</taxon>
        <taxon>Gammaproteobacteria</taxon>
        <taxon>Pseudomonadales</taxon>
        <taxon>Marinobacteraceae</taxon>
        <taxon>Marinobacter</taxon>
    </lineage>
</organism>
<evidence type="ECO:0000256" key="1">
    <source>
        <dbReference type="ARBA" id="ARBA00008282"/>
    </source>
</evidence>
<protein>
    <submittedName>
        <fullName evidence="2">Thiamine biosynthesis protein ApbE</fullName>
    </submittedName>
</protein>
<dbReference type="AlphaFoldDB" id="A0A352IRT6"/>
<comment type="caution">
    <text evidence="2">The sequence shown here is derived from an EMBL/GenBank/DDBJ whole genome shotgun (WGS) entry which is preliminary data.</text>
</comment>
<accession>A0A352IRT6</accession>
<feature type="non-terminal residue" evidence="2">
    <location>
        <position position="70"/>
    </location>
</feature>
<gene>
    <name evidence="2" type="ORF">DC045_07615</name>
</gene>
<dbReference type="Gene3D" id="3.10.520.10">
    <property type="entry name" value="ApbE-like domains"/>
    <property type="match status" value="1"/>
</dbReference>
<evidence type="ECO:0000313" key="3">
    <source>
        <dbReference type="Proteomes" id="UP000263489"/>
    </source>
</evidence>
<dbReference type="EMBL" id="DNNA01000124">
    <property type="protein sequence ID" value="HBC34169.1"/>
    <property type="molecule type" value="Genomic_DNA"/>
</dbReference>
<dbReference type="InterPro" id="IPR003374">
    <property type="entry name" value="ApbE-like_sf"/>
</dbReference>
<feature type="non-terminal residue" evidence="2">
    <location>
        <position position="1"/>
    </location>
</feature>
<sequence>SRLNLNAPDGPVEVSDGLFEVIEKAREVSLLSQGAFDITFGSVGYLYDFRAGKKPTDEELRSGLPRVNFR</sequence>
<dbReference type="Pfam" id="PF02424">
    <property type="entry name" value="ApbE"/>
    <property type="match status" value="1"/>
</dbReference>
<proteinExistence type="inferred from homology"/>
<dbReference type="SUPFAM" id="SSF143631">
    <property type="entry name" value="ApbE-like"/>
    <property type="match status" value="1"/>
</dbReference>
<evidence type="ECO:0000313" key="2">
    <source>
        <dbReference type="EMBL" id="HBC34169.1"/>
    </source>
</evidence>
<dbReference type="InterPro" id="IPR024932">
    <property type="entry name" value="ApbE"/>
</dbReference>
<dbReference type="Proteomes" id="UP000263489">
    <property type="component" value="Unassembled WGS sequence"/>
</dbReference>